<gene>
    <name evidence="1" type="ORF">ACJDU8_17700</name>
</gene>
<dbReference type="Proteomes" id="UP001623660">
    <property type="component" value="Unassembled WGS sequence"/>
</dbReference>
<dbReference type="RefSeq" id="WP_406793486.1">
    <property type="nucleotide sequence ID" value="NZ_JBJHZX010000029.1"/>
</dbReference>
<name>A0ABW8SNL0_9CLOT</name>
<evidence type="ECO:0000313" key="1">
    <source>
        <dbReference type="EMBL" id="MFL0197381.1"/>
    </source>
</evidence>
<sequence>MLDCNDLIRKRKELWETNKDGELDREYTWAVAEKLCSSEGEGLRQEIKEHPEYLIEMCFSVVNKKLQTVPFFLNEVQQKLCKILDKAIGDYTQGKRHHLKFLVLKGRQQGFTTFITSYQLSKTITNRNFTGMTVADSADNTATIFEDKAKFPYSLLPSLLQPQEKYNTRQELHFSQLNSKWRIATAGNKQIGRSKTINFFHASESAFFDSIQSIMGGLGQALTKDSIQILESTANGFNEYRTLWVEGEQKENNWEPLFFEWWQTSEYRLTFEAKEAEETFKNRVLNPTTKFEHKLKWLLEDKKLDWQQLYWYSAKKKDLKELLDQEYPCTPLEAFLSSGLPVFEVEAVLKRLDYLKQEYKINPPLIGKMKYKYDDVTQRAIENTIEFVDDPNGPVIVYEKPKQGYPYVIGGDTAEGGEDYCVGQVLDNVTGKQVAKYRDKTDTDLFAKDMFALGIWYNKALIGIEINFDLHPVKELERLRYPNQYIREDIDNISGKLQKKYGWNTTKATRPVLVGDGVEIVRESTGLINDIDTLLEMLIFQKIDGKPQAATGEHDDCVMGWFIANKIRVQMVTKVKVPKRQKTLLEEDLERRIKALKRARKGAL</sequence>
<dbReference type="InterPro" id="IPR027417">
    <property type="entry name" value="P-loop_NTPase"/>
</dbReference>
<comment type="caution">
    <text evidence="1">The sequence shown here is derived from an EMBL/GenBank/DDBJ whole genome shotgun (WGS) entry which is preliminary data.</text>
</comment>
<proteinExistence type="predicted"/>
<evidence type="ECO:0000313" key="2">
    <source>
        <dbReference type="Proteomes" id="UP001623660"/>
    </source>
</evidence>
<organism evidence="1 2">
    <name type="scientific">Candidatus Clostridium eludens</name>
    <dbReference type="NCBI Taxonomy" id="3381663"/>
    <lineage>
        <taxon>Bacteria</taxon>
        <taxon>Bacillati</taxon>
        <taxon>Bacillota</taxon>
        <taxon>Clostridia</taxon>
        <taxon>Eubacteriales</taxon>
        <taxon>Clostridiaceae</taxon>
        <taxon>Clostridium</taxon>
    </lineage>
</organism>
<protein>
    <recommendedName>
        <fullName evidence="3">Terminase</fullName>
    </recommendedName>
</protein>
<dbReference type="Gene3D" id="3.40.50.300">
    <property type="entry name" value="P-loop containing nucleotide triphosphate hydrolases"/>
    <property type="match status" value="1"/>
</dbReference>
<dbReference type="Gene3D" id="3.30.420.240">
    <property type="match status" value="1"/>
</dbReference>
<keyword evidence="2" id="KW-1185">Reference proteome</keyword>
<reference evidence="1 2" key="1">
    <citation type="submission" date="2024-11" db="EMBL/GenBank/DDBJ databases">
        <authorList>
            <person name="Heng Y.C."/>
            <person name="Lim A.C.H."/>
            <person name="Lee J.K.Y."/>
            <person name="Kittelmann S."/>
        </authorList>
    </citation>
    <scope>NUCLEOTIDE SEQUENCE [LARGE SCALE GENOMIC DNA]</scope>
    <source>
        <strain evidence="1 2">WILCCON 0269</strain>
    </source>
</reference>
<evidence type="ECO:0008006" key="3">
    <source>
        <dbReference type="Google" id="ProtNLM"/>
    </source>
</evidence>
<dbReference type="EMBL" id="JBJHZX010000029">
    <property type="protein sequence ID" value="MFL0197381.1"/>
    <property type="molecule type" value="Genomic_DNA"/>
</dbReference>
<accession>A0ABW8SNL0</accession>